<feature type="region of interest" description="Disordered" evidence="1">
    <location>
        <begin position="91"/>
        <end position="110"/>
    </location>
</feature>
<dbReference type="Proteomes" id="UP000887565">
    <property type="component" value="Unplaced"/>
</dbReference>
<proteinExistence type="predicted"/>
<sequence>TTDEKVYWNIHAHPANKSDRIFNSPTDTQLSVLLLGIDSLSYSMFRRRMPLTNDYIVNNMGMHMFKKTPASAEQKKSITLSRNSEQCFKMVQKKKKNMKSRSRDHMEKII</sequence>
<organism evidence="2 3">
    <name type="scientific">Romanomermis culicivorax</name>
    <name type="common">Nematode worm</name>
    <dbReference type="NCBI Taxonomy" id="13658"/>
    <lineage>
        <taxon>Eukaryota</taxon>
        <taxon>Metazoa</taxon>
        <taxon>Ecdysozoa</taxon>
        <taxon>Nematoda</taxon>
        <taxon>Enoplea</taxon>
        <taxon>Dorylaimia</taxon>
        <taxon>Mermithida</taxon>
        <taxon>Mermithoidea</taxon>
        <taxon>Mermithidae</taxon>
        <taxon>Romanomermis</taxon>
    </lineage>
</organism>
<evidence type="ECO:0000313" key="3">
    <source>
        <dbReference type="WBParaSite" id="nRc.2.0.1.t00837-RA"/>
    </source>
</evidence>
<keyword evidence="2" id="KW-1185">Reference proteome</keyword>
<reference evidence="3" key="1">
    <citation type="submission" date="2022-11" db="UniProtKB">
        <authorList>
            <consortium name="WormBaseParasite"/>
        </authorList>
    </citation>
    <scope>IDENTIFICATION</scope>
</reference>
<accession>A0A915HFL5</accession>
<name>A0A915HFL5_ROMCU</name>
<dbReference type="AlphaFoldDB" id="A0A915HFL5"/>
<dbReference type="InterPro" id="IPR004245">
    <property type="entry name" value="DUF229"/>
</dbReference>
<dbReference type="WBParaSite" id="nRc.2.0.1.t00837-RA">
    <property type="protein sequence ID" value="nRc.2.0.1.t00837-RA"/>
    <property type="gene ID" value="nRc.2.0.1.g00837"/>
</dbReference>
<feature type="compositionally biased region" description="Basic residues" evidence="1">
    <location>
        <begin position="91"/>
        <end position="100"/>
    </location>
</feature>
<dbReference type="Pfam" id="PF02995">
    <property type="entry name" value="DUF229"/>
    <property type="match status" value="1"/>
</dbReference>
<feature type="compositionally biased region" description="Basic and acidic residues" evidence="1">
    <location>
        <begin position="101"/>
        <end position="110"/>
    </location>
</feature>
<evidence type="ECO:0000256" key="1">
    <source>
        <dbReference type="SAM" id="MobiDB-lite"/>
    </source>
</evidence>
<evidence type="ECO:0000313" key="2">
    <source>
        <dbReference type="Proteomes" id="UP000887565"/>
    </source>
</evidence>
<protein>
    <submittedName>
        <fullName evidence="3">Uncharacterized protein</fullName>
    </submittedName>
</protein>